<dbReference type="Pfam" id="PF09438">
    <property type="entry name" value="DUF2017"/>
    <property type="match status" value="1"/>
</dbReference>
<sequence length="184" mass="19866">MNGWKRSGRGAKARLVATMEPQEVVVLRGLIGEVRDMLAARTAETPADELAELTGIRTGSSVPPEDKVLARLLPEFSRDDPALAGALRSLHEPALIEAKEGAAVAVLDTLPDGGGRIELTVEQADAWLAALNDVRLALGTALDIDDDMPDDLPEDDPRTAHLGVYHWLTFVQDALVQSRLQVKF</sequence>
<evidence type="ECO:0000313" key="2">
    <source>
        <dbReference type="Proteomes" id="UP000321685"/>
    </source>
</evidence>
<accession>A0A511DCK3</accession>
<dbReference type="InterPro" id="IPR018561">
    <property type="entry name" value="AosR"/>
</dbReference>
<keyword evidence="2" id="KW-1185">Reference proteome</keyword>
<dbReference type="AlphaFoldDB" id="A0A511DCK3"/>
<name>A0A511DCK3_9PSEU</name>
<organism evidence="1 2">
    <name type="scientific">Pseudonocardia sulfidoxydans NBRC 16205</name>
    <dbReference type="NCBI Taxonomy" id="1223511"/>
    <lineage>
        <taxon>Bacteria</taxon>
        <taxon>Bacillati</taxon>
        <taxon>Actinomycetota</taxon>
        <taxon>Actinomycetes</taxon>
        <taxon>Pseudonocardiales</taxon>
        <taxon>Pseudonocardiaceae</taxon>
        <taxon>Pseudonocardia</taxon>
    </lineage>
</organism>
<gene>
    <name evidence="1" type="ORF">PSU4_14760</name>
</gene>
<comment type="caution">
    <text evidence="1">The sequence shown here is derived from an EMBL/GenBank/DDBJ whole genome shotgun (WGS) entry which is preliminary data.</text>
</comment>
<protein>
    <submittedName>
        <fullName evidence="1">Uncharacterized protein</fullName>
    </submittedName>
</protein>
<evidence type="ECO:0000313" key="1">
    <source>
        <dbReference type="EMBL" id="GEL22522.1"/>
    </source>
</evidence>
<dbReference type="OrthoDB" id="3268479at2"/>
<dbReference type="RefSeq" id="WP_147103937.1">
    <property type="nucleotide sequence ID" value="NZ_BJVJ01000009.1"/>
</dbReference>
<dbReference type="EMBL" id="BJVJ01000009">
    <property type="protein sequence ID" value="GEL22522.1"/>
    <property type="molecule type" value="Genomic_DNA"/>
</dbReference>
<proteinExistence type="predicted"/>
<reference evidence="1 2" key="1">
    <citation type="submission" date="2019-07" db="EMBL/GenBank/DDBJ databases">
        <title>Whole genome shotgun sequence of Pseudonocardia sulfidoxydans NBRC 16205.</title>
        <authorList>
            <person name="Hosoyama A."/>
            <person name="Uohara A."/>
            <person name="Ohji S."/>
            <person name="Ichikawa N."/>
        </authorList>
    </citation>
    <scope>NUCLEOTIDE SEQUENCE [LARGE SCALE GENOMIC DNA]</scope>
    <source>
        <strain evidence="1 2">NBRC 16205</strain>
    </source>
</reference>
<dbReference type="Proteomes" id="UP000321685">
    <property type="component" value="Unassembled WGS sequence"/>
</dbReference>